<gene>
    <name evidence="1" type="ORF">EDC39_101207</name>
</gene>
<accession>A0A5D3WPA7</accession>
<evidence type="ECO:0008006" key="3">
    <source>
        <dbReference type="Google" id="ProtNLM"/>
    </source>
</evidence>
<dbReference type="RefSeq" id="WP_148894236.1">
    <property type="nucleotide sequence ID" value="NZ_VNIB01000001.1"/>
</dbReference>
<dbReference type="Proteomes" id="UP000324159">
    <property type="component" value="Unassembled WGS sequence"/>
</dbReference>
<organism evidence="1 2">
    <name type="scientific">Geothermobacter ehrlichii</name>
    <dbReference type="NCBI Taxonomy" id="213224"/>
    <lineage>
        <taxon>Bacteria</taxon>
        <taxon>Pseudomonadati</taxon>
        <taxon>Thermodesulfobacteriota</taxon>
        <taxon>Desulfuromonadia</taxon>
        <taxon>Desulfuromonadales</taxon>
        <taxon>Geothermobacteraceae</taxon>
        <taxon>Geothermobacter</taxon>
    </lineage>
</organism>
<keyword evidence="2" id="KW-1185">Reference proteome</keyword>
<comment type="caution">
    <text evidence="1">The sequence shown here is derived from an EMBL/GenBank/DDBJ whole genome shotgun (WGS) entry which is preliminary data.</text>
</comment>
<reference evidence="1 2" key="1">
    <citation type="submission" date="2019-07" db="EMBL/GenBank/DDBJ databases">
        <title>Genomic Encyclopedia of Type Strains, Phase IV (KMG-IV): sequencing the most valuable type-strain genomes for metagenomic binning, comparative biology and taxonomic classification.</title>
        <authorList>
            <person name="Goeker M."/>
        </authorList>
    </citation>
    <scope>NUCLEOTIDE SEQUENCE [LARGE SCALE GENOMIC DNA]</scope>
    <source>
        <strain evidence="1 2">SS015</strain>
    </source>
</reference>
<dbReference type="OrthoDB" id="1865at2"/>
<evidence type="ECO:0000313" key="1">
    <source>
        <dbReference type="EMBL" id="TYP00047.1"/>
    </source>
</evidence>
<dbReference type="EMBL" id="VNIB01000001">
    <property type="protein sequence ID" value="TYP00047.1"/>
    <property type="molecule type" value="Genomic_DNA"/>
</dbReference>
<evidence type="ECO:0000313" key="2">
    <source>
        <dbReference type="Proteomes" id="UP000324159"/>
    </source>
</evidence>
<protein>
    <recommendedName>
        <fullName evidence="3">Nucleoside-diphosphate sugar epimerase</fullName>
    </recommendedName>
</protein>
<dbReference type="InterPro" id="IPR009367">
    <property type="entry name" value="Elm1-like"/>
</dbReference>
<dbReference type="Pfam" id="PF06258">
    <property type="entry name" value="Mito_fiss_Elm1"/>
    <property type="match status" value="1"/>
</dbReference>
<dbReference type="AlphaFoldDB" id="A0A5D3WPA7"/>
<proteinExistence type="predicted"/>
<name>A0A5D3WPA7_9BACT</name>
<sequence>MKPGRSESDGLPLLILSDGRPGHVNQSVAFARHLGRDYRLCRVRFRSRWAKGLSYLLDRCGIETAALFDHDEVTGPFAAVVSAGSDTYYANRGLARHLGCKSVAIMLPRGYRLGFDLIVAQEHDNPPRRSNLISLPVNLSWVEPAGHVRPDGEGGIVSVIVGGVSKRGRIDPARLEGQVRKIFDHFPGQTIWLTTSRRTSPAVEAMLRRFPFAYAVFYSERQINPIPDFLLHSDYVFLTDDSTSMISEAVSWGRSRVEILPSADGLPAGKPGRFLRRLQQGGYLHLFEGEPGCADRKVDLRAMLSEVAL</sequence>